<accession>A0A9P8T1S0</accession>
<dbReference type="EMBL" id="JAEUBD010001266">
    <property type="protein sequence ID" value="KAH3662836.1"/>
    <property type="molecule type" value="Genomic_DNA"/>
</dbReference>
<name>A0A9P8T1S0_9ASCO</name>
<dbReference type="Proteomes" id="UP000788993">
    <property type="component" value="Unassembled WGS sequence"/>
</dbReference>
<keyword evidence="2" id="KW-1185">Reference proteome</keyword>
<comment type="caution">
    <text evidence="1">The sequence shown here is derived from an EMBL/GenBank/DDBJ whole genome shotgun (WGS) entry which is preliminary data.</text>
</comment>
<evidence type="ECO:0000313" key="1">
    <source>
        <dbReference type="EMBL" id="KAH3662836.1"/>
    </source>
</evidence>
<sequence length="209" mass="22543">MFSPLEMPPWIPPELFVAVPSLPPFFTNGSLCSDPLILVPSKPEPISKPLVAGIESIAWASMASSLSKAGSPRPIGTFRITQVTMPPTESLRSLQSTTRRVISSAFSRMGQRIGPDWSTLSLVIVDKSSINSGFCTERSIWHSPTPETNATISTSFTCLRNFSAMAPAATRPIVSLAEDLPPPDEAFTPYLERYVKSACEGLGKTSISV</sequence>
<organism evidence="1 2">
    <name type="scientific">Ogataea polymorpha</name>
    <dbReference type="NCBI Taxonomy" id="460523"/>
    <lineage>
        <taxon>Eukaryota</taxon>
        <taxon>Fungi</taxon>
        <taxon>Dikarya</taxon>
        <taxon>Ascomycota</taxon>
        <taxon>Saccharomycotina</taxon>
        <taxon>Pichiomycetes</taxon>
        <taxon>Pichiales</taxon>
        <taxon>Pichiaceae</taxon>
        <taxon>Ogataea</taxon>
    </lineage>
</organism>
<dbReference type="AlphaFoldDB" id="A0A9P8T1S0"/>
<protein>
    <submittedName>
        <fullName evidence="1">Uncharacterized protein</fullName>
    </submittedName>
</protein>
<evidence type="ECO:0000313" key="2">
    <source>
        <dbReference type="Proteomes" id="UP000788993"/>
    </source>
</evidence>
<reference evidence="1" key="2">
    <citation type="submission" date="2021-01" db="EMBL/GenBank/DDBJ databases">
        <authorList>
            <person name="Schikora-Tamarit M.A."/>
        </authorList>
    </citation>
    <scope>NUCLEOTIDE SEQUENCE</scope>
    <source>
        <strain evidence="1">NCAIM Y.01608</strain>
    </source>
</reference>
<reference evidence="1" key="1">
    <citation type="journal article" date="2021" name="Open Biol.">
        <title>Shared evolutionary footprints suggest mitochondrial oxidative damage underlies multiple complex I losses in fungi.</title>
        <authorList>
            <person name="Schikora-Tamarit M.A."/>
            <person name="Marcet-Houben M."/>
            <person name="Nosek J."/>
            <person name="Gabaldon T."/>
        </authorList>
    </citation>
    <scope>NUCLEOTIDE SEQUENCE</scope>
    <source>
        <strain evidence="1">NCAIM Y.01608</strain>
    </source>
</reference>
<gene>
    <name evidence="1" type="ORF">OGATHE_004412</name>
</gene>
<proteinExistence type="predicted"/>